<protein>
    <submittedName>
        <fullName evidence="1">F-box/LRR-repeat protein 2</fullName>
    </submittedName>
</protein>
<gene>
    <name evidence="1" type="ORF">KUF71_003912</name>
</gene>
<evidence type="ECO:0000313" key="2">
    <source>
        <dbReference type="Proteomes" id="UP001219518"/>
    </source>
</evidence>
<dbReference type="InterPro" id="IPR006553">
    <property type="entry name" value="Leu-rich_rpt_Cys-con_subtyp"/>
</dbReference>
<comment type="caution">
    <text evidence="1">The sequence shown here is derived from an EMBL/GenBank/DDBJ whole genome shotgun (WGS) entry which is preliminary data.</text>
</comment>
<reference evidence="1" key="1">
    <citation type="submission" date="2021-07" db="EMBL/GenBank/DDBJ databases">
        <authorList>
            <person name="Catto M.A."/>
            <person name="Jacobson A."/>
            <person name="Kennedy G."/>
            <person name="Labadie P."/>
            <person name="Hunt B.G."/>
            <person name="Srinivasan R."/>
        </authorList>
    </citation>
    <scope>NUCLEOTIDE SEQUENCE</scope>
    <source>
        <strain evidence="1">PL_HMW_Pooled</strain>
        <tissue evidence="1">Head</tissue>
    </source>
</reference>
<proteinExistence type="predicted"/>
<dbReference type="EMBL" id="JAHWGI010000101">
    <property type="protein sequence ID" value="KAK3909480.1"/>
    <property type="molecule type" value="Genomic_DNA"/>
</dbReference>
<dbReference type="GO" id="GO:0031146">
    <property type="term" value="P:SCF-dependent proteasomal ubiquitin-dependent protein catabolic process"/>
    <property type="evidence" value="ECO:0007669"/>
    <property type="project" value="TreeGrafter"/>
</dbReference>
<dbReference type="GO" id="GO:0019005">
    <property type="term" value="C:SCF ubiquitin ligase complex"/>
    <property type="evidence" value="ECO:0007669"/>
    <property type="project" value="TreeGrafter"/>
</dbReference>
<organism evidence="1 2">
    <name type="scientific">Frankliniella fusca</name>
    <dbReference type="NCBI Taxonomy" id="407009"/>
    <lineage>
        <taxon>Eukaryota</taxon>
        <taxon>Metazoa</taxon>
        <taxon>Ecdysozoa</taxon>
        <taxon>Arthropoda</taxon>
        <taxon>Hexapoda</taxon>
        <taxon>Insecta</taxon>
        <taxon>Pterygota</taxon>
        <taxon>Neoptera</taxon>
        <taxon>Paraneoptera</taxon>
        <taxon>Thysanoptera</taxon>
        <taxon>Terebrantia</taxon>
        <taxon>Thripoidea</taxon>
        <taxon>Thripidae</taxon>
        <taxon>Frankliniella</taxon>
    </lineage>
</organism>
<dbReference type="InterPro" id="IPR032675">
    <property type="entry name" value="LRR_dom_sf"/>
</dbReference>
<dbReference type="SMART" id="SM00367">
    <property type="entry name" value="LRR_CC"/>
    <property type="match status" value="3"/>
</dbReference>
<name>A0AAE1GX46_9NEOP</name>
<reference evidence="1" key="2">
    <citation type="journal article" date="2023" name="BMC Genomics">
        <title>Pest status, molecular evolution, and epigenetic factors derived from the genome assembly of Frankliniella fusca, a thysanopteran phytovirus vector.</title>
        <authorList>
            <person name="Catto M.A."/>
            <person name="Labadie P.E."/>
            <person name="Jacobson A.L."/>
            <person name="Kennedy G.G."/>
            <person name="Srinivasan R."/>
            <person name="Hunt B.G."/>
        </authorList>
    </citation>
    <scope>NUCLEOTIDE SEQUENCE</scope>
    <source>
        <strain evidence="1">PL_HMW_Pooled</strain>
    </source>
</reference>
<dbReference type="Gene3D" id="3.80.10.10">
    <property type="entry name" value="Ribonuclease Inhibitor"/>
    <property type="match status" value="1"/>
</dbReference>
<dbReference type="AlphaFoldDB" id="A0AAE1GX46"/>
<dbReference type="SUPFAM" id="SSF52047">
    <property type="entry name" value="RNI-like"/>
    <property type="match status" value="1"/>
</dbReference>
<keyword evidence="2" id="KW-1185">Reference proteome</keyword>
<dbReference type="PANTHER" id="PTHR13318">
    <property type="entry name" value="PARTNER OF PAIRED, ISOFORM B-RELATED"/>
    <property type="match status" value="1"/>
</dbReference>
<dbReference type="Proteomes" id="UP001219518">
    <property type="component" value="Unassembled WGS sequence"/>
</dbReference>
<evidence type="ECO:0000313" key="1">
    <source>
        <dbReference type="EMBL" id="KAK3909480.1"/>
    </source>
</evidence>
<sequence length="518" mass="57711">MPLRNEPPSLRKVAMTVICDHFEPLCYGYSAEQVANMIDTEEYLDIKGPFEDMPPLLVEEMSEEMKHVTHLRRHHLHLLTTPRVTSWTLHGVADQRLGLDFLAARSKNLKHLNLSYLRHINPHVLCNLIPSFSTLVTLNLRMTLAVDPLLAQIGRHCPALRELNLAGTPVTDRGLVQLCISTEGRRQCQRLSKLVVSETCVSVSGAAVVLQSLPSLTDFDFDNIFEAVDMVEQWDRALEARLLTPAGVRLSEQPVAPPDVLQLRALTSGVEFVGLDSLDSAVKMCPFAASISISGSWLPNEALYKFMVLESLTALSLSNGEGMTLDFQEGVLPLLSACGERLQNLILTNFTEVDLAGIGRTCPRLLNLALSAVGHYEPLSSVNTSWFSQLQALEVWADTSQAHAQGHEQLPSALHLRQLLVSPSLKNILFTACAALNDQLFHQIWMSNPMKLLSHLTLDHCHGVSPHLVHQVLDADNELTMLRIWSCCQINKIHNGEFVARICEENMNVYLEWFACND</sequence>
<accession>A0AAE1GX46</accession>